<dbReference type="Pfam" id="PF01544">
    <property type="entry name" value="CorA"/>
    <property type="match status" value="1"/>
</dbReference>
<evidence type="ECO:0000256" key="1">
    <source>
        <dbReference type="ARBA" id="ARBA00004651"/>
    </source>
</evidence>
<dbReference type="Gene3D" id="3.30.460.20">
    <property type="entry name" value="CorA soluble domain-like"/>
    <property type="match status" value="1"/>
</dbReference>
<dbReference type="PANTHER" id="PTHR46494:SF1">
    <property type="entry name" value="CORA FAMILY METAL ION TRANSPORTER (EUROFUNG)"/>
    <property type="match status" value="1"/>
</dbReference>
<evidence type="ECO:0000256" key="6">
    <source>
        <dbReference type="ARBA" id="ARBA00022989"/>
    </source>
</evidence>
<keyword evidence="5 8" id="KW-0812">Transmembrane</keyword>
<dbReference type="CDD" id="cd12830">
    <property type="entry name" value="MtCorA-like"/>
    <property type="match status" value="1"/>
</dbReference>
<protein>
    <recommendedName>
        <fullName evidence="8">Magnesium transport protein CorA</fullName>
    </recommendedName>
</protein>
<evidence type="ECO:0000256" key="8">
    <source>
        <dbReference type="RuleBase" id="RU362010"/>
    </source>
</evidence>
<feature type="transmembrane region" description="Helical" evidence="8">
    <location>
        <begin position="270"/>
        <end position="289"/>
    </location>
</feature>
<name>A0ABQ6IZ11_9MICO</name>
<gene>
    <name evidence="8 9" type="primary">corA</name>
    <name evidence="9" type="ORF">GCM10025883_39920</name>
</gene>
<evidence type="ECO:0000256" key="5">
    <source>
        <dbReference type="ARBA" id="ARBA00022692"/>
    </source>
</evidence>
<organism evidence="9 10">
    <name type="scientific">Mobilicoccus caccae</name>
    <dbReference type="NCBI Taxonomy" id="1859295"/>
    <lineage>
        <taxon>Bacteria</taxon>
        <taxon>Bacillati</taxon>
        <taxon>Actinomycetota</taxon>
        <taxon>Actinomycetes</taxon>
        <taxon>Micrococcales</taxon>
        <taxon>Dermatophilaceae</taxon>
        <taxon>Mobilicoccus</taxon>
    </lineage>
</organism>
<evidence type="ECO:0000313" key="10">
    <source>
        <dbReference type="Proteomes" id="UP001157126"/>
    </source>
</evidence>
<keyword evidence="6 8" id="KW-1133">Transmembrane helix</keyword>
<keyword evidence="8" id="KW-0460">Magnesium</keyword>
<evidence type="ECO:0000256" key="4">
    <source>
        <dbReference type="ARBA" id="ARBA00022475"/>
    </source>
</evidence>
<feature type="transmembrane region" description="Helical" evidence="8">
    <location>
        <begin position="301"/>
        <end position="321"/>
    </location>
</feature>
<evidence type="ECO:0000256" key="3">
    <source>
        <dbReference type="ARBA" id="ARBA00022448"/>
    </source>
</evidence>
<comment type="caution">
    <text evidence="9">The sequence shown here is derived from an EMBL/GenBank/DDBJ whole genome shotgun (WGS) entry which is preliminary data.</text>
</comment>
<evidence type="ECO:0000256" key="2">
    <source>
        <dbReference type="ARBA" id="ARBA00009765"/>
    </source>
</evidence>
<evidence type="ECO:0000256" key="7">
    <source>
        <dbReference type="ARBA" id="ARBA00023136"/>
    </source>
</evidence>
<dbReference type="Proteomes" id="UP001157126">
    <property type="component" value="Unassembled WGS sequence"/>
</dbReference>
<dbReference type="PANTHER" id="PTHR46494">
    <property type="entry name" value="CORA FAMILY METAL ION TRANSPORTER (EUROFUNG)"/>
    <property type="match status" value="1"/>
</dbReference>
<sequence length="327" mass="36881">MGDVIVDQAVYREGVRYECADPSADLERLRQEETGFLWIGLRDPTKEEFAAVDDELRLHPLAVEDALTGNQRPKIDVYEESIFVSLKTLRYIEETSDVETGELMMFVGDRFVLTVRNGEANPLAGLRAGLEHNPERLAHGPLAVMHAVLDHIVDTYLQIDAELADDLDDIEEGVFLGGRDTQGTDIYKLKREVLEFKRGAVPLVLPLRRLVSGEARSLVPKKLRPFFADVLDHLLQVVDHAENYEHLLSDILSTHLTQVSVRQNEDMRKISAWVAIAALPTMIAGIYGMNFDFMPELHWRYGYFAVMGVIGAACVGLYALFRRSGWL</sequence>
<keyword evidence="7 8" id="KW-0472">Membrane</keyword>
<accession>A0ABQ6IZ11</accession>
<dbReference type="Gene3D" id="1.20.58.340">
    <property type="entry name" value="Magnesium transport protein CorA, transmembrane region"/>
    <property type="match status" value="2"/>
</dbReference>
<keyword evidence="4 8" id="KW-1003">Cell membrane</keyword>
<keyword evidence="10" id="KW-1185">Reference proteome</keyword>
<dbReference type="InterPro" id="IPR004488">
    <property type="entry name" value="Mg/Co-transport_prot_CorA"/>
</dbReference>
<dbReference type="EMBL" id="BSUO01000001">
    <property type="protein sequence ID" value="GMA41947.1"/>
    <property type="molecule type" value="Genomic_DNA"/>
</dbReference>
<keyword evidence="8" id="KW-0406">Ion transport</keyword>
<comment type="similarity">
    <text evidence="2 8">Belongs to the CorA metal ion transporter (MIT) (TC 1.A.35) family.</text>
</comment>
<comment type="function">
    <text evidence="8">Mediates influx of magnesium ions.</text>
</comment>
<dbReference type="InterPro" id="IPR045861">
    <property type="entry name" value="CorA_cytoplasmic_dom"/>
</dbReference>
<reference evidence="10" key="1">
    <citation type="journal article" date="2019" name="Int. J. Syst. Evol. Microbiol.">
        <title>The Global Catalogue of Microorganisms (GCM) 10K type strain sequencing project: providing services to taxonomists for standard genome sequencing and annotation.</title>
        <authorList>
            <consortium name="The Broad Institute Genomics Platform"/>
            <consortium name="The Broad Institute Genome Sequencing Center for Infectious Disease"/>
            <person name="Wu L."/>
            <person name="Ma J."/>
        </authorList>
    </citation>
    <scope>NUCLEOTIDE SEQUENCE [LARGE SCALE GENOMIC DNA]</scope>
    <source>
        <strain evidence="10">NBRC 113072</strain>
    </source>
</reference>
<keyword evidence="3 8" id="KW-0813">Transport</keyword>
<dbReference type="InterPro" id="IPR045863">
    <property type="entry name" value="CorA_TM1_TM2"/>
</dbReference>
<dbReference type="SUPFAM" id="SSF143865">
    <property type="entry name" value="CorA soluble domain-like"/>
    <property type="match status" value="1"/>
</dbReference>
<dbReference type="NCBIfam" id="TIGR00383">
    <property type="entry name" value="corA"/>
    <property type="match status" value="1"/>
</dbReference>
<proteinExistence type="inferred from homology"/>
<dbReference type="SUPFAM" id="SSF144083">
    <property type="entry name" value="Magnesium transport protein CorA, transmembrane region"/>
    <property type="match status" value="1"/>
</dbReference>
<evidence type="ECO:0000313" key="9">
    <source>
        <dbReference type="EMBL" id="GMA41947.1"/>
    </source>
</evidence>
<dbReference type="InterPro" id="IPR002523">
    <property type="entry name" value="MgTranspt_CorA/ZnTranspt_ZntB"/>
</dbReference>
<comment type="subcellular location">
    <subcellularLocation>
        <location evidence="1">Cell membrane</location>
        <topology evidence="1">Multi-pass membrane protein</topology>
    </subcellularLocation>
    <subcellularLocation>
        <location evidence="8">Membrane</location>
        <topology evidence="8">Multi-pass membrane protein</topology>
    </subcellularLocation>
</comment>